<dbReference type="EMBL" id="JACCKB010000538">
    <property type="protein sequence ID" value="NYZ70474.1"/>
    <property type="molecule type" value="Genomic_DNA"/>
</dbReference>
<sequence>FKAAGGEIHEGAGSRVHVVLNDEVATFHRPHPEKEACKGAVESAKRFLEQAGVKP</sequence>
<dbReference type="InterPro" id="IPR012933">
    <property type="entry name" value="HicA_mRNA_interferase"/>
</dbReference>
<dbReference type="Proteomes" id="UP000569732">
    <property type="component" value="Unassembled WGS sequence"/>
</dbReference>
<keyword evidence="2" id="KW-1185">Reference proteome</keyword>
<accession>A0A853IKE0</accession>
<dbReference type="RefSeq" id="WP_180572287.1">
    <property type="nucleotide sequence ID" value="NZ_JACCKB010000538.1"/>
</dbReference>
<protein>
    <submittedName>
        <fullName evidence="1">Type II toxin-antitoxin system HicA family toxin</fullName>
    </submittedName>
</protein>
<evidence type="ECO:0000313" key="2">
    <source>
        <dbReference type="Proteomes" id="UP000569732"/>
    </source>
</evidence>
<proteinExistence type="predicted"/>
<dbReference type="GO" id="GO:0003729">
    <property type="term" value="F:mRNA binding"/>
    <property type="evidence" value="ECO:0007669"/>
    <property type="project" value="InterPro"/>
</dbReference>
<reference evidence="1 2" key="1">
    <citation type="submission" date="2020-07" db="EMBL/GenBank/DDBJ databases">
        <title>Endozoicomonas sp. nov., isolated from sediment.</title>
        <authorList>
            <person name="Gu T."/>
        </authorList>
    </citation>
    <scope>NUCLEOTIDE SEQUENCE [LARGE SCALE GENOMIC DNA]</scope>
    <source>
        <strain evidence="1 2">SM1973</strain>
    </source>
</reference>
<comment type="caution">
    <text evidence="1">The sequence shown here is derived from an EMBL/GenBank/DDBJ whole genome shotgun (WGS) entry which is preliminary data.</text>
</comment>
<dbReference type="Pfam" id="PF07927">
    <property type="entry name" value="HicA_toxin"/>
    <property type="match status" value="1"/>
</dbReference>
<feature type="non-terminal residue" evidence="1">
    <location>
        <position position="1"/>
    </location>
</feature>
<organism evidence="1 2">
    <name type="scientific">Spartinivicinus marinus</name>
    <dbReference type="NCBI Taxonomy" id="2994442"/>
    <lineage>
        <taxon>Bacteria</taxon>
        <taxon>Pseudomonadati</taxon>
        <taxon>Pseudomonadota</taxon>
        <taxon>Gammaproteobacteria</taxon>
        <taxon>Oceanospirillales</taxon>
        <taxon>Zooshikellaceae</taxon>
        <taxon>Spartinivicinus</taxon>
    </lineage>
</organism>
<name>A0A853IKE0_9GAMM</name>
<evidence type="ECO:0000313" key="1">
    <source>
        <dbReference type="EMBL" id="NYZ70474.1"/>
    </source>
</evidence>
<gene>
    <name evidence="1" type="ORF">H0A36_31160</name>
</gene>
<dbReference type="AlphaFoldDB" id="A0A853IKE0"/>